<gene>
    <name evidence="4" type="ORF">EP57_03575</name>
</gene>
<sequence>MKKVAIIGAGQVAEKVHAAYYLTRTADLELVAVVDPDEKRGADFATQNGFARSYVDAGTMFATEKPDLVSICTPNRFHFDNVMMALRHGAAVMCEKPPAMTANEAKMMRDFAAEKGLTLAYDFHHRFATDMTEVKRAYADGMLGEVYVTKAKALRRSGVPGWGSFTNKALQGGGPLIDIGIHMLDAAMYVLDFPKVKKVTAKMFQKIGTKKSEGTFGTWDPAKYDVEDAVFAFIEFENGGLLELETSFVLQMKDEAVLNVEFFGDEAGATLFPAEVYTDRAGELVTLLKRDVADEERHVKSMEAFVNRALGADVMVADAEQGYQIQRLIEAIYESAEKGESVYL</sequence>
<dbReference type="Gene3D" id="3.30.360.10">
    <property type="entry name" value="Dihydrodipicolinate Reductase, domain 2"/>
    <property type="match status" value="1"/>
</dbReference>
<dbReference type="Pfam" id="PF02894">
    <property type="entry name" value="GFO_IDH_MocA_C"/>
    <property type="match status" value="1"/>
</dbReference>
<feature type="domain" description="Gfo/Idh/MocA-like oxidoreductase N-terminal" evidence="2">
    <location>
        <begin position="3"/>
        <end position="122"/>
    </location>
</feature>
<feature type="domain" description="Gfo/Idh/MocA-like oxidoreductase C-terminal" evidence="3">
    <location>
        <begin position="139"/>
        <end position="342"/>
    </location>
</feature>
<dbReference type="OrthoDB" id="9815825at2"/>
<dbReference type="InterPro" id="IPR000683">
    <property type="entry name" value="Gfo/Idh/MocA-like_OxRdtase_N"/>
</dbReference>
<dbReference type="Pfam" id="PF01408">
    <property type="entry name" value="GFO_IDH_MocA"/>
    <property type="match status" value="1"/>
</dbReference>
<evidence type="ECO:0000313" key="4">
    <source>
        <dbReference type="EMBL" id="KGL42552.1"/>
    </source>
</evidence>
<dbReference type="GO" id="GO:0000166">
    <property type="term" value="F:nucleotide binding"/>
    <property type="evidence" value="ECO:0007669"/>
    <property type="project" value="InterPro"/>
</dbReference>
<reference evidence="4 5" key="1">
    <citation type="submission" date="2014-05" db="EMBL/GenBank/DDBJ databases">
        <title>Novel Listeriaceae from food processing environments.</title>
        <authorList>
            <person name="den Bakker H.C."/>
        </authorList>
    </citation>
    <scope>NUCLEOTIDE SEQUENCE [LARGE SCALE GENOMIC DNA]</scope>
    <source>
        <strain evidence="4 5">FSL A5-0281</strain>
    </source>
</reference>
<comment type="caution">
    <text evidence="4">The sequence shown here is derived from an EMBL/GenBank/DDBJ whole genome shotgun (WGS) entry which is preliminary data.</text>
</comment>
<evidence type="ECO:0000313" key="5">
    <source>
        <dbReference type="Proteomes" id="UP000029844"/>
    </source>
</evidence>
<dbReference type="PANTHER" id="PTHR43249">
    <property type="entry name" value="UDP-N-ACETYL-2-AMINO-2-DEOXY-D-GLUCURONATE OXIDASE"/>
    <property type="match status" value="1"/>
</dbReference>
<dbReference type="InterPro" id="IPR052515">
    <property type="entry name" value="Gfo/Idh/MocA_Oxidoreductase"/>
</dbReference>
<proteinExistence type="inferred from homology"/>
<keyword evidence="5" id="KW-1185">Reference proteome</keyword>
<evidence type="ECO:0000256" key="1">
    <source>
        <dbReference type="ARBA" id="ARBA00010928"/>
    </source>
</evidence>
<dbReference type="Gene3D" id="3.40.50.720">
    <property type="entry name" value="NAD(P)-binding Rossmann-like Domain"/>
    <property type="match status" value="1"/>
</dbReference>
<protein>
    <submittedName>
        <fullName evidence="4">Oxidoreductase</fullName>
    </submittedName>
</protein>
<name>A0A099WC28_9LIST</name>
<dbReference type="STRING" id="1552123.EP57_03575"/>
<dbReference type="GeneID" id="58716503"/>
<dbReference type="PANTHER" id="PTHR43249:SF1">
    <property type="entry name" value="D-GLUCOSIDE 3-DEHYDROGENASE"/>
    <property type="match status" value="1"/>
</dbReference>
<evidence type="ECO:0000259" key="3">
    <source>
        <dbReference type="Pfam" id="PF02894"/>
    </source>
</evidence>
<dbReference type="InterPro" id="IPR004104">
    <property type="entry name" value="Gfo/Idh/MocA-like_OxRdtase_C"/>
</dbReference>
<dbReference type="SUPFAM" id="SSF55347">
    <property type="entry name" value="Glyceraldehyde-3-phosphate dehydrogenase-like, C-terminal domain"/>
    <property type="match status" value="1"/>
</dbReference>
<accession>A0A099WC28</accession>
<evidence type="ECO:0000259" key="2">
    <source>
        <dbReference type="Pfam" id="PF01408"/>
    </source>
</evidence>
<dbReference type="SUPFAM" id="SSF51735">
    <property type="entry name" value="NAD(P)-binding Rossmann-fold domains"/>
    <property type="match status" value="1"/>
</dbReference>
<dbReference type="InterPro" id="IPR036291">
    <property type="entry name" value="NAD(P)-bd_dom_sf"/>
</dbReference>
<dbReference type="AlphaFoldDB" id="A0A099WC28"/>
<dbReference type="RefSeq" id="WP_036084296.1">
    <property type="nucleotide sequence ID" value="NZ_CBCSHQ010000001.1"/>
</dbReference>
<dbReference type="Proteomes" id="UP000029844">
    <property type="component" value="Unassembled WGS sequence"/>
</dbReference>
<comment type="similarity">
    <text evidence="1">Belongs to the Gfo/Idh/MocA family.</text>
</comment>
<dbReference type="EMBL" id="JNFA01000011">
    <property type="protein sequence ID" value="KGL42552.1"/>
    <property type="molecule type" value="Genomic_DNA"/>
</dbReference>
<dbReference type="eggNOG" id="COG0673">
    <property type="taxonomic scope" value="Bacteria"/>
</dbReference>
<organism evidence="4 5">
    <name type="scientific">Listeria booriae</name>
    <dbReference type="NCBI Taxonomy" id="1552123"/>
    <lineage>
        <taxon>Bacteria</taxon>
        <taxon>Bacillati</taxon>
        <taxon>Bacillota</taxon>
        <taxon>Bacilli</taxon>
        <taxon>Bacillales</taxon>
        <taxon>Listeriaceae</taxon>
        <taxon>Listeria</taxon>
    </lineage>
</organism>